<feature type="compositionally biased region" description="Polar residues" evidence="1">
    <location>
        <begin position="90"/>
        <end position="101"/>
    </location>
</feature>
<protein>
    <submittedName>
        <fullName evidence="2">33220_t:CDS:1</fullName>
    </submittedName>
</protein>
<sequence length="113" mass="12917">NNVRTAYESKQHTNPDSPILLDQSMDTSGGSHTQIEKNRDQTVNTVGKVQIQKTIPEQEARTIERSNITQIDEIEVEDTQVQATIRSWNTENSEQNIQPKSYNEAFRRSSITK</sequence>
<feature type="non-terminal residue" evidence="2">
    <location>
        <position position="113"/>
    </location>
</feature>
<proteinExistence type="predicted"/>
<comment type="caution">
    <text evidence="2">The sequence shown here is derived from an EMBL/GenBank/DDBJ whole genome shotgun (WGS) entry which is preliminary data.</text>
</comment>
<evidence type="ECO:0000313" key="2">
    <source>
        <dbReference type="EMBL" id="CAG8824678.1"/>
    </source>
</evidence>
<feature type="non-terminal residue" evidence="2">
    <location>
        <position position="1"/>
    </location>
</feature>
<accession>A0ABN7WCM4</accession>
<dbReference type="EMBL" id="CAJVQB010036957">
    <property type="protein sequence ID" value="CAG8824678.1"/>
    <property type="molecule type" value="Genomic_DNA"/>
</dbReference>
<dbReference type="Proteomes" id="UP000789901">
    <property type="component" value="Unassembled WGS sequence"/>
</dbReference>
<name>A0ABN7WCM4_GIGMA</name>
<organism evidence="2 3">
    <name type="scientific">Gigaspora margarita</name>
    <dbReference type="NCBI Taxonomy" id="4874"/>
    <lineage>
        <taxon>Eukaryota</taxon>
        <taxon>Fungi</taxon>
        <taxon>Fungi incertae sedis</taxon>
        <taxon>Mucoromycota</taxon>
        <taxon>Glomeromycotina</taxon>
        <taxon>Glomeromycetes</taxon>
        <taxon>Diversisporales</taxon>
        <taxon>Gigasporaceae</taxon>
        <taxon>Gigaspora</taxon>
    </lineage>
</organism>
<keyword evidence="3" id="KW-1185">Reference proteome</keyword>
<evidence type="ECO:0000256" key="1">
    <source>
        <dbReference type="SAM" id="MobiDB-lite"/>
    </source>
</evidence>
<feature type="region of interest" description="Disordered" evidence="1">
    <location>
        <begin position="90"/>
        <end position="113"/>
    </location>
</feature>
<evidence type="ECO:0000313" key="3">
    <source>
        <dbReference type="Proteomes" id="UP000789901"/>
    </source>
</evidence>
<gene>
    <name evidence="2" type="ORF">GMARGA_LOCUS28640</name>
</gene>
<reference evidence="2 3" key="1">
    <citation type="submission" date="2021-06" db="EMBL/GenBank/DDBJ databases">
        <authorList>
            <person name="Kallberg Y."/>
            <person name="Tangrot J."/>
            <person name="Rosling A."/>
        </authorList>
    </citation>
    <scope>NUCLEOTIDE SEQUENCE [LARGE SCALE GENOMIC DNA]</scope>
    <source>
        <strain evidence="2 3">120-4 pot B 10/14</strain>
    </source>
</reference>
<feature type="compositionally biased region" description="Polar residues" evidence="1">
    <location>
        <begin position="24"/>
        <end position="33"/>
    </location>
</feature>
<feature type="region of interest" description="Disordered" evidence="1">
    <location>
        <begin position="1"/>
        <end position="43"/>
    </location>
</feature>